<comment type="caution">
    <text evidence="2">The sequence shown here is derived from an EMBL/GenBank/DDBJ whole genome shotgun (WGS) entry which is preliminary data.</text>
</comment>
<feature type="region of interest" description="Disordered" evidence="1">
    <location>
        <begin position="225"/>
        <end position="305"/>
    </location>
</feature>
<keyword evidence="3" id="KW-1185">Reference proteome</keyword>
<evidence type="ECO:0000313" key="3">
    <source>
        <dbReference type="Proteomes" id="UP000612746"/>
    </source>
</evidence>
<evidence type="ECO:0000313" key="2">
    <source>
        <dbReference type="EMBL" id="KAG2178507.1"/>
    </source>
</evidence>
<feature type="region of interest" description="Disordered" evidence="1">
    <location>
        <begin position="560"/>
        <end position="664"/>
    </location>
</feature>
<name>A0A8H7UED0_9FUNG</name>
<sequence length="1036" mass="112644">MADALPEPLEMEHIPIDLRQDMSGSHYNTEQSNLISPVDHNLHHLDYKYSSSVKSPNPSYQQQADQPVGSNNSVGDNNYAPHLSYSQSYHSNSPSPQSPSPRLHYTVTEEGSVHHSSKSNEDSNLDKDYEVAMNPQPVTENSNSSGDGSNMALVSVGHFARVTSNVQKHTLMHSSQHQIPDSKSIENEAMDVDPLPAYSSGIYSFNVSVHFPDAYLNLSVITDPSSTTDALPETTRSLTTSYSDSKSDLGVYNPYVQPRQSNDSPSTVLPSSNVKHATNPKAPADQYSLTAPAQGSQRHLVDRNARDEKSRLERLMSPDDEQDSLLDPSQGVTSLMDMMQLVQLTKTEKSTKTRMVILQKIIQTDDIALLQKFVHHEERIGIRTLGNWLYSYYDKKMMRITMNILKALDKLPTYASDLRHLKIQGVVRLIATMSTGSDDPPDVSTAVTNLDAKWERTHHYQPTKEEAINLEAALAETRANKEARGTVHTSEQDSKSSPMGSKNSDSGDGKADSLKRSHKSAEQDLKQNVKRVKSTTTKESAAAKAKAVTDTDFFNRLLAPKRPQAPEPSKPKASQPTSDTKASTFNANELKKAKTAGRTIPTGKGSDFSLDALLSTIGRSPEQKRSPPESPPKSPPPSTSSTKSPEATGSDSAGTKRKRGVTFAPDDRIAEYRYYTPNAEEWQDQPTGEAINHVHGNARDFDVGEGRMAFERTHPAQGPEATKDWHIPSLIRLPDHLVLALPEETAESKAQAIREESTFAAVYTSLTHIPPSPAEPNEAPPVHPDANVVHIPLEDLYSYQVNAERAKPPPEPSLPADPAIMNNLLAAAGSVLQSMNGVSHSQIPVQAAVPPPPTNANGSVDLSLVDGLLKNPSLVQSLLGLMGTAPNKPSSPAIASPPMNTLPAGQPTSITSATAWQQSHAAPPPPPPQQPPRQPYNYYQPSPPQQYQSPNRNQQYGNNQPYPDQPYSVPGQPTPTARGQYSASGPVLSGPSQRPAINPNFRGGFRGGARGIPRGGRGKGPRGGRGNKFRGAPNRF</sequence>
<feature type="compositionally biased region" description="Basic and acidic residues" evidence="1">
    <location>
        <begin position="505"/>
        <end position="527"/>
    </location>
</feature>
<feature type="region of interest" description="Disordered" evidence="1">
    <location>
        <begin position="49"/>
        <end position="124"/>
    </location>
</feature>
<feature type="region of interest" description="Disordered" evidence="1">
    <location>
        <begin position="479"/>
        <end position="547"/>
    </location>
</feature>
<evidence type="ECO:0000256" key="1">
    <source>
        <dbReference type="SAM" id="MobiDB-lite"/>
    </source>
</evidence>
<feature type="compositionally biased region" description="Low complexity" evidence="1">
    <location>
        <begin position="935"/>
        <end position="956"/>
    </location>
</feature>
<dbReference type="Proteomes" id="UP000612746">
    <property type="component" value="Unassembled WGS sequence"/>
</dbReference>
<feature type="compositionally biased region" description="Polar residues" evidence="1">
    <location>
        <begin position="974"/>
        <end position="983"/>
    </location>
</feature>
<feature type="compositionally biased region" description="Basic residues" evidence="1">
    <location>
        <begin position="1016"/>
        <end position="1028"/>
    </location>
</feature>
<accession>A0A8H7UED0</accession>
<feature type="compositionally biased region" description="Low complexity" evidence="1">
    <location>
        <begin position="84"/>
        <end position="95"/>
    </location>
</feature>
<feature type="compositionally biased region" description="Polar residues" evidence="1">
    <location>
        <begin position="572"/>
        <end position="587"/>
    </location>
</feature>
<dbReference type="PANTHER" id="PTHR48125">
    <property type="entry name" value="LP07818P1"/>
    <property type="match status" value="1"/>
</dbReference>
<organism evidence="2 3">
    <name type="scientific">Umbelopsis vinacea</name>
    <dbReference type="NCBI Taxonomy" id="44442"/>
    <lineage>
        <taxon>Eukaryota</taxon>
        <taxon>Fungi</taxon>
        <taxon>Fungi incertae sedis</taxon>
        <taxon>Mucoromycota</taxon>
        <taxon>Mucoromycotina</taxon>
        <taxon>Umbelopsidomycetes</taxon>
        <taxon>Umbelopsidales</taxon>
        <taxon>Umbelopsidaceae</taxon>
        <taxon>Umbelopsis</taxon>
    </lineage>
</organism>
<feature type="compositionally biased region" description="Polar residues" evidence="1">
    <location>
        <begin position="225"/>
        <end position="244"/>
    </location>
</feature>
<dbReference type="EMBL" id="JAEPRA010000011">
    <property type="protein sequence ID" value="KAG2178507.1"/>
    <property type="molecule type" value="Genomic_DNA"/>
</dbReference>
<feature type="region of interest" description="Disordered" evidence="1">
    <location>
        <begin position="914"/>
        <end position="1036"/>
    </location>
</feature>
<evidence type="ECO:0008006" key="4">
    <source>
        <dbReference type="Google" id="ProtNLM"/>
    </source>
</evidence>
<feature type="compositionally biased region" description="Polar residues" evidence="1">
    <location>
        <begin position="49"/>
        <end position="76"/>
    </location>
</feature>
<feature type="compositionally biased region" description="Pro residues" evidence="1">
    <location>
        <begin position="922"/>
        <end position="934"/>
    </location>
</feature>
<feature type="compositionally biased region" description="Polar residues" evidence="1">
    <location>
        <begin position="287"/>
        <end position="297"/>
    </location>
</feature>
<protein>
    <recommendedName>
        <fullName evidence="4">TFIIS N-terminal domain-containing protein</fullName>
    </recommendedName>
</protein>
<feature type="compositionally biased region" description="Polar residues" evidence="1">
    <location>
        <begin position="258"/>
        <end position="276"/>
    </location>
</feature>
<dbReference type="OrthoDB" id="6159439at2759"/>
<feature type="compositionally biased region" description="Low complexity" evidence="1">
    <location>
        <begin position="534"/>
        <end position="547"/>
    </location>
</feature>
<feature type="compositionally biased region" description="Basic and acidic residues" evidence="1">
    <location>
        <begin position="479"/>
        <end position="494"/>
    </location>
</feature>
<gene>
    <name evidence="2" type="ORF">INT44_001659</name>
</gene>
<feature type="region of interest" description="Disordered" evidence="1">
    <location>
        <begin position="889"/>
        <end position="908"/>
    </location>
</feature>
<feature type="compositionally biased region" description="Pro residues" evidence="1">
    <location>
        <begin position="628"/>
        <end position="638"/>
    </location>
</feature>
<feature type="compositionally biased region" description="Polar residues" evidence="1">
    <location>
        <begin position="495"/>
        <end position="504"/>
    </location>
</feature>
<dbReference type="AlphaFoldDB" id="A0A8H7UED0"/>
<proteinExistence type="predicted"/>
<feature type="compositionally biased region" description="Gly residues" evidence="1">
    <location>
        <begin position="1004"/>
        <end position="1015"/>
    </location>
</feature>
<dbReference type="PANTHER" id="PTHR48125:SF12">
    <property type="entry name" value="AT HOOK TRANSCRIPTION FACTOR FAMILY-RELATED"/>
    <property type="match status" value="1"/>
</dbReference>
<reference evidence="2" key="1">
    <citation type="submission" date="2020-12" db="EMBL/GenBank/DDBJ databases">
        <title>Metabolic potential, ecology and presence of endohyphal bacteria is reflected in genomic diversity of Mucoromycotina.</title>
        <authorList>
            <person name="Muszewska A."/>
            <person name="Okrasinska A."/>
            <person name="Steczkiewicz K."/>
            <person name="Drgas O."/>
            <person name="Orlowska M."/>
            <person name="Perlinska-Lenart U."/>
            <person name="Aleksandrzak-Piekarczyk T."/>
            <person name="Szatraj K."/>
            <person name="Zielenkiewicz U."/>
            <person name="Pilsyk S."/>
            <person name="Malc E."/>
            <person name="Mieczkowski P."/>
            <person name="Kruszewska J.S."/>
            <person name="Biernat P."/>
            <person name="Pawlowska J."/>
        </authorList>
    </citation>
    <scope>NUCLEOTIDE SEQUENCE</scope>
    <source>
        <strain evidence="2">WA0000051536</strain>
    </source>
</reference>